<evidence type="ECO:0000313" key="2">
    <source>
        <dbReference type="EMBL" id="GII97580.1"/>
    </source>
</evidence>
<keyword evidence="3" id="KW-1185">Reference proteome</keyword>
<dbReference type="InterPro" id="IPR046828">
    <property type="entry name" value="RepSA"/>
</dbReference>
<comment type="caution">
    <text evidence="2">The sequence shown here is derived from an EMBL/GenBank/DDBJ whole genome shotgun (WGS) entry which is preliminary data.</text>
</comment>
<evidence type="ECO:0000256" key="1">
    <source>
        <dbReference type="SAM" id="MobiDB-lite"/>
    </source>
</evidence>
<feature type="region of interest" description="Disordered" evidence="1">
    <location>
        <begin position="100"/>
        <end position="141"/>
    </location>
</feature>
<reference evidence="2" key="1">
    <citation type="submission" date="2021-01" db="EMBL/GenBank/DDBJ databases">
        <title>Whole genome shotgun sequence of Sinosporangium siamense NBRC 109515.</title>
        <authorList>
            <person name="Komaki H."/>
            <person name="Tamura T."/>
        </authorList>
    </citation>
    <scope>NUCLEOTIDE SEQUENCE</scope>
    <source>
        <strain evidence="2">NBRC 109515</strain>
    </source>
</reference>
<proteinExistence type="predicted"/>
<name>A0A919RR84_9ACTN</name>
<protein>
    <recommendedName>
        <fullName evidence="4">Replication initiation protein</fullName>
    </recommendedName>
</protein>
<feature type="compositionally biased region" description="Gly residues" evidence="1">
    <location>
        <begin position="104"/>
        <end position="113"/>
    </location>
</feature>
<organism evidence="2 3">
    <name type="scientific">Sinosporangium siamense</name>
    <dbReference type="NCBI Taxonomy" id="1367973"/>
    <lineage>
        <taxon>Bacteria</taxon>
        <taxon>Bacillati</taxon>
        <taxon>Actinomycetota</taxon>
        <taxon>Actinomycetes</taxon>
        <taxon>Streptosporangiales</taxon>
        <taxon>Streptosporangiaceae</taxon>
        <taxon>Sinosporangium</taxon>
    </lineage>
</organism>
<dbReference type="RefSeq" id="WP_307825887.1">
    <property type="nucleotide sequence ID" value="NZ_BOOW01000063.1"/>
</dbReference>
<dbReference type="Pfam" id="PF20199">
    <property type="entry name" value="RepSA"/>
    <property type="match status" value="1"/>
</dbReference>
<dbReference type="Proteomes" id="UP000606172">
    <property type="component" value="Unassembled WGS sequence"/>
</dbReference>
<sequence>MSGAGALRAAGLLSGQVAELLADRYGVCLHPIPMRRKDASGAVELVNIRCGSVLEAKCGPCARRARSLRVQQCREGWYAEQEPPARERRAPDGVLAGQADAGVGSAGELGQGAAGRRSRSTRRRVDMPDLPRRSRVPGTLGRVYVSPDGKRFRPSMFITVTLPGYGPVQRGTGVPVDPSTYDYVRAVRDSVHFSGLVDRLVRNLRRVAGYDLQYFGVIEPQRRGAPHLHLAVRGTMARAEVRAVVAATYHHVWWPSTERVGYRGDRLPVWVSSAGGYCDPVTGEVLPTWGESLDALGEEADPFHVARFGTQMDVRGLLGGEESDRAVRYLTKYLTKSLGGQMSADAGTGRRAAHVARLVAALEFEPCSPSCANWLRYGVQPKDARAGLVPGLCRGRAHQAAHLGYSGRRVRVSRRWSGKTVADHAADRRAWVLATLGVDAAAAGEGAVWVRVPAGDASLPPRAVRLLREVASVQERRARLEVRAGRSGSV</sequence>
<feature type="compositionally biased region" description="Basic and acidic residues" evidence="1">
    <location>
        <begin position="123"/>
        <end position="132"/>
    </location>
</feature>
<gene>
    <name evidence="2" type="ORF">Ssi02_78110</name>
</gene>
<dbReference type="EMBL" id="BOOW01000063">
    <property type="protein sequence ID" value="GII97580.1"/>
    <property type="molecule type" value="Genomic_DNA"/>
</dbReference>
<accession>A0A919RR84</accession>
<dbReference type="AlphaFoldDB" id="A0A919RR84"/>
<evidence type="ECO:0008006" key="4">
    <source>
        <dbReference type="Google" id="ProtNLM"/>
    </source>
</evidence>
<evidence type="ECO:0000313" key="3">
    <source>
        <dbReference type="Proteomes" id="UP000606172"/>
    </source>
</evidence>